<sequence>MRLSQVLVVAAASFLFASEAIAVTADSNQAKLSTVARVGPSQRLLRRYEEPDSDDLDDLDDTEERGRSIYDLATKWGHSVDDIKSGAVRLSESRLKKWQTALNEAIDAKKKAERVAHNAGVSAAYRKAYGLERRA</sequence>
<evidence type="ECO:0000256" key="3">
    <source>
        <dbReference type="ARBA" id="ARBA00022525"/>
    </source>
</evidence>
<feature type="signal peptide" evidence="5">
    <location>
        <begin position="1"/>
        <end position="22"/>
    </location>
</feature>
<proteinExistence type="inferred from homology"/>
<evidence type="ECO:0000256" key="2">
    <source>
        <dbReference type="ARBA" id="ARBA00010400"/>
    </source>
</evidence>
<name>A0A2P4X7E2_9STRA</name>
<comment type="function">
    <text evidence="5">Effector that suppresses plant defense responses during pathogen infection.</text>
</comment>
<comment type="domain">
    <text evidence="5">The RxLR-dEER motif acts to carry the protein into the host cell cytoplasm through binding to cell surface phosphatidylinositol-3-phosphate.</text>
</comment>
<evidence type="ECO:0000313" key="6">
    <source>
        <dbReference type="EMBL" id="POM61477.1"/>
    </source>
</evidence>
<protein>
    <recommendedName>
        <fullName evidence="5">RxLR effector protein</fullName>
    </recommendedName>
</protein>
<comment type="caution">
    <text evidence="6">The sequence shown here is derived from an EMBL/GenBank/DDBJ whole genome shotgun (WGS) entry which is preliminary data.</text>
</comment>
<dbReference type="AlphaFoldDB" id="A0A2P4X7E2"/>
<dbReference type="Pfam" id="PF16810">
    <property type="entry name" value="RXLR"/>
    <property type="match status" value="1"/>
</dbReference>
<reference evidence="6 7" key="1">
    <citation type="journal article" date="2017" name="Genome Biol. Evol.">
        <title>Phytophthora megakarya and P. palmivora, closely related causal agents of cacao black pod rot, underwent increases in genome sizes and gene numbers by different mechanisms.</title>
        <authorList>
            <person name="Ali S.S."/>
            <person name="Shao J."/>
            <person name="Lary D.J."/>
            <person name="Kronmiller B."/>
            <person name="Shen D."/>
            <person name="Strem M.D."/>
            <person name="Amoako-Attah I."/>
            <person name="Akrofi A.Y."/>
            <person name="Begoude B.A."/>
            <person name="Ten Hoopen G.M."/>
            <person name="Coulibaly K."/>
            <person name="Kebe B.I."/>
            <person name="Melnick R.L."/>
            <person name="Guiltinan M.J."/>
            <person name="Tyler B.M."/>
            <person name="Meinhardt L.W."/>
            <person name="Bailey B.A."/>
        </authorList>
    </citation>
    <scope>NUCLEOTIDE SEQUENCE [LARGE SCALE GENOMIC DNA]</scope>
    <source>
        <strain evidence="7">sbr112.9</strain>
    </source>
</reference>
<evidence type="ECO:0000256" key="5">
    <source>
        <dbReference type="RuleBase" id="RU367124"/>
    </source>
</evidence>
<keyword evidence="7" id="KW-1185">Reference proteome</keyword>
<dbReference type="EMBL" id="NCKW01015967">
    <property type="protein sequence ID" value="POM61477.1"/>
    <property type="molecule type" value="Genomic_DNA"/>
</dbReference>
<dbReference type="Proteomes" id="UP000237271">
    <property type="component" value="Unassembled WGS sequence"/>
</dbReference>
<evidence type="ECO:0000256" key="4">
    <source>
        <dbReference type="ARBA" id="ARBA00022729"/>
    </source>
</evidence>
<dbReference type="InterPro" id="IPR031825">
    <property type="entry name" value="RXLR"/>
</dbReference>
<organism evidence="6 7">
    <name type="scientific">Phytophthora palmivora</name>
    <dbReference type="NCBI Taxonomy" id="4796"/>
    <lineage>
        <taxon>Eukaryota</taxon>
        <taxon>Sar</taxon>
        <taxon>Stramenopiles</taxon>
        <taxon>Oomycota</taxon>
        <taxon>Peronosporomycetes</taxon>
        <taxon>Peronosporales</taxon>
        <taxon>Peronosporaceae</taxon>
        <taxon>Phytophthora</taxon>
    </lineage>
</organism>
<comment type="subcellular location">
    <subcellularLocation>
        <location evidence="1 5">Secreted</location>
    </subcellularLocation>
</comment>
<keyword evidence="3 5" id="KW-0964">Secreted</keyword>
<evidence type="ECO:0000313" key="7">
    <source>
        <dbReference type="Proteomes" id="UP000237271"/>
    </source>
</evidence>
<gene>
    <name evidence="6" type="ORF">PHPALM_29495</name>
</gene>
<keyword evidence="4 5" id="KW-0732">Signal</keyword>
<evidence type="ECO:0000256" key="1">
    <source>
        <dbReference type="ARBA" id="ARBA00004613"/>
    </source>
</evidence>
<feature type="chain" id="PRO_5044977924" description="RxLR effector protein" evidence="5">
    <location>
        <begin position="23"/>
        <end position="135"/>
    </location>
</feature>
<comment type="similarity">
    <text evidence="2 5">Belongs to the RxLR effector family.</text>
</comment>
<accession>A0A2P4X7E2</accession>